<keyword evidence="3" id="KW-0325">Glycoprotein</keyword>
<feature type="domain" description="Phytocyanin" evidence="7">
    <location>
        <begin position="34"/>
        <end position="134"/>
    </location>
</feature>
<dbReference type="GO" id="GO:0012505">
    <property type="term" value="C:endomembrane system"/>
    <property type="evidence" value="ECO:0007669"/>
    <property type="project" value="UniProtKB-SubCell"/>
</dbReference>
<dbReference type="PANTHER" id="PTHR33021">
    <property type="entry name" value="BLUE COPPER PROTEIN"/>
    <property type="match status" value="1"/>
</dbReference>
<feature type="signal peptide" evidence="6">
    <location>
        <begin position="1"/>
        <end position="23"/>
    </location>
</feature>
<dbReference type="Pfam" id="PF02298">
    <property type="entry name" value="Cu_bind_like"/>
    <property type="match status" value="1"/>
</dbReference>
<evidence type="ECO:0000256" key="4">
    <source>
        <dbReference type="ARBA" id="ARBA00035011"/>
    </source>
</evidence>
<evidence type="ECO:0000256" key="2">
    <source>
        <dbReference type="ARBA" id="ARBA00023157"/>
    </source>
</evidence>
<dbReference type="PROSITE" id="PS51485">
    <property type="entry name" value="PHYTOCYANIN"/>
    <property type="match status" value="1"/>
</dbReference>
<accession>A0A834SJR1</accession>
<dbReference type="GO" id="GO:0005886">
    <property type="term" value="C:plasma membrane"/>
    <property type="evidence" value="ECO:0007669"/>
    <property type="project" value="TreeGrafter"/>
</dbReference>
<feature type="chain" id="PRO_5032431314" evidence="6">
    <location>
        <begin position="24"/>
        <end position="180"/>
    </location>
</feature>
<proteinExistence type="inferred from homology"/>
<evidence type="ECO:0000256" key="6">
    <source>
        <dbReference type="SAM" id="SignalP"/>
    </source>
</evidence>
<comment type="subcellular location">
    <subcellularLocation>
        <location evidence="1">Endomembrane system</location>
    </subcellularLocation>
</comment>
<organism evidence="8 9">
    <name type="scientific">Senna tora</name>
    <dbReference type="NCBI Taxonomy" id="362788"/>
    <lineage>
        <taxon>Eukaryota</taxon>
        <taxon>Viridiplantae</taxon>
        <taxon>Streptophyta</taxon>
        <taxon>Embryophyta</taxon>
        <taxon>Tracheophyta</taxon>
        <taxon>Spermatophyta</taxon>
        <taxon>Magnoliopsida</taxon>
        <taxon>eudicotyledons</taxon>
        <taxon>Gunneridae</taxon>
        <taxon>Pentapetalae</taxon>
        <taxon>rosids</taxon>
        <taxon>fabids</taxon>
        <taxon>Fabales</taxon>
        <taxon>Fabaceae</taxon>
        <taxon>Caesalpinioideae</taxon>
        <taxon>Cassia clade</taxon>
        <taxon>Senna</taxon>
    </lineage>
</organism>
<dbReference type="PANTHER" id="PTHR33021:SF31">
    <property type="entry name" value="OS02G0720100 PROTEIN"/>
    <property type="match status" value="1"/>
</dbReference>
<dbReference type="EMBL" id="JAAIUW010000013">
    <property type="protein sequence ID" value="KAF7803820.1"/>
    <property type="molecule type" value="Genomic_DNA"/>
</dbReference>
<protein>
    <submittedName>
        <fullName evidence="8">Mavicyanin-like</fullName>
    </submittedName>
</protein>
<keyword evidence="6" id="KW-0732">Signal</keyword>
<dbReference type="Proteomes" id="UP000634136">
    <property type="component" value="Unassembled WGS sequence"/>
</dbReference>
<evidence type="ECO:0000313" key="9">
    <source>
        <dbReference type="Proteomes" id="UP000634136"/>
    </source>
</evidence>
<keyword evidence="2" id="KW-1015">Disulfide bond</keyword>
<dbReference type="SUPFAM" id="SSF49503">
    <property type="entry name" value="Cupredoxins"/>
    <property type="match status" value="1"/>
</dbReference>
<dbReference type="CDD" id="cd04216">
    <property type="entry name" value="Phytocyanin"/>
    <property type="match status" value="1"/>
</dbReference>
<evidence type="ECO:0000313" key="8">
    <source>
        <dbReference type="EMBL" id="KAF7803820.1"/>
    </source>
</evidence>
<reference evidence="8" key="1">
    <citation type="submission" date="2020-09" db="EMBL/GenBank/DDBJ databases">
        <title>Genome-Enabled Discovery of Anthraquinone Biosynthesis in Senna tora.</title>
        <authorList>
            <person name="Kang S.-H."/>
            <person name="Pandey R.P."/>
            <person name="Lee C.-M."/>
            <person name="Sim J.-S."/>
            <person name="Jeong J.-T."/>
            <person name="Choi B.-S."/>
            <person name="Jung M."/>
            <person name="Ginzburg D."/>
            <person name="Zhao K."/>
            <person name="Won S.Y."/>
            <person name="Oh T.-J."/>
            <person name="Yu Y."/>
            <person name="Kim N.-H."/>
            <person name="Lee O.R."/>
            <person name="Lee T.-H."/>
            <person name="Bashyal P."/>
            <person name="Kim T.-S."/>
            <person name="Lee W.-H."/>
            <person name="Kawkins C."/>
            <person name="Kim C.-K."/>
            <person name="Kim J.S."/>
            <person name="Ahn B.O."/>
            <person name="Rhee S.Y."/>
            <person name="Sohng J.K."/>
        </authorList>
    </citation>
    <scope>NUCLEOTIDE SEQUENCE</scope>
    <source>
        <tissue evidence="8">Leaf</tissue>
    </source>
</reference>
<dbReference type="AlphaFoldDB" id="A0A834SJR1"/>
<evidence type="ECO:0000259" key="7">
    <source>
        <dbReference type="PROSITE" id="PS51485"/>
    </source>
</evidence>
<dbReference type="FunFam" id="2.60.40.420:FF:000034">
    <property type="entry name" value="Cupredoxin superfamily protein"/>
    <property type="match status" value="1"/>
</dbReference>
<name>A0A834SJR1_9FABA</name>
<comment type="similarity">
    <text evidence="4">Belongs to the early nodulin-like (ENODL) family.</text>
</comment>
<sequence>MAKMPFLTFQSIVLALLVIAGTASLGGKCVVALVRHVVGGDRGWDPSTDIASWSSGRIFRVGDEIWFTYTAAQGLVAELQSREEYESCNASKAIKMYTDGLHTVPLEREGIRYFVSTDPQNCKTGLKLHVEVLPTATSTTFLPNVEADGPSTPSASIRHQGHSILMLIVVMLGVTVGLPL</sequence>
<dbReference type="InterPro" id="IPR003245">
    <property type="entry name" value="Phytocyanin_dom"/>
</dbReference>
<dbReference type="Gene3D" id="2.60.40.420">
    <property type="entry name" value="Cupredoxins - blue copper proteins"/>
    <property type="match status" value="1"/>
</dbReference>
<evidence type="ECO:0000256" key="3">
    <source>
        <dbReference type="ARBA" id="ARBA00023180"/>
    </source>
</evidence>
<dbReference type="GO" id="GO:0009055">
    <property type="term" value="F:electron transfer activity"/>
    <property type="evidence" value="ECO:0007669"/>
    <property type="project" value="InterPro"/>
</dbReference>
<evidence type="ECO:0000256" key="1">
    <source>
        <dbReference type="ARBA" id="ARBA00004308"/>
    </source>
</evidence>
<dbReference type="OrthoDB" id="1896188at2759"/>
<dbReference type="InterPro" id="IPR039391">
    <property type="entry name" value="Phytocyanin-like"/>
</dbReference>
<evidence type="ECO:0000256" key="5">
    <source>
        <dbReference type="ARBA" id="ARBA00037626"/>
    </source>
</evidence>
<comment type="function">
    <text evidence="5">May act as a carbohydrate transporter.</text>
</comment>
<dbReference type="InterPro" id="IPR008972">
    <property type="entry name" value="Cupredoxin"/>
</dbReference>
<keyword evidence="9" id="KW-1185">Reference proteome</keyword>
<gene>
    <name evidence="8" type="ORF">G2W53_042931</name>
</gene>
<comment type="caution">
    <text evidence="8">The sequence shown here is derived from an EMBL/GenBank/DDBJ whole genome shotgun (WGS) entry which is preliminary data.</text>
</comment>